<feature type="region of interest" description="Disordered" evidence="1">
    <location>
        <begin position="1"/>
        <end position="45"/>
    </location>
</feature>
<gene>
    <name evidence="2" type="ORF">H9Q13_00600</name>
</gene>
<name>A0ABR7XE51_9BACT</name>
<feature type="compositionally biased region" description="Basic and acidic residues" evidence="1">
    <location>
        <begin position="16"/>
        <end position="31"/>
    </location>
</feature>
<sequence length="72" mass="8461">MEPIYQFATPQSIEQLKAEQEGKPETKHPSHYDAPLQRDTQGTHPYPWRAGMAFARKFVQELMKSRKFRAEL</sequence>
<dbReference type="RefSeq" id="WP_191181819.1">
    <property type="nucleotide sequence ID" value="NZ_JACXAJ010000001.1"/>
</dbReference>
<organism evidence="2 3">
    <name type="scientific">Pontibacter aquaedesilientis</name>
    <dbReference type="NCBI Taxonomy" id="2766980"/>
    <lineage>
        <taxon>Bacteria</taxon>
        <taxon>Pseudomonadati</taxon>
        <taxon>Bacteroidota</taxon>
        <taxon>Cytophagia</taxon>
        <taxon>Cytophagales</taxon>
        <taxon>Hymenobacteraceae</taxon>
        <taxon>Pontibacter</taxon>
    </lineage>
</organism>
<keyword evidence="3" id="KW-1185">Reference proteome</keyword>
<proteinExistence type="predicted"/>
<evidence type="ECO:0000313" key="3">
    <source>
        <dbReference type="Proteomes" id="UP000625551"/>
    </source>
</evidence>
<evidence type="ECO:0000256" key="1">
    <source>
        <dbReference type="SAM" id="MobiDB-lite"/>
    </source>
</evidence>
<dbReference type="EMBL" id="JACXAJ010000001">
    <property type="protein sequence ID" value="MBD1395651.1"/>
    <property type="molecule type" value="Genomic_DNA"/>
</dbReference>
<dbReference type="Proteomes" id="UP000625551">
    <property type="component" value="Unassembled WGS sequence"/>
</dbReference>
<evidence type="ECO:0000313" key="2">
    <source>
        <dbReference type="EMBL" id="MBD1395651.1"/>
    </source>
</evidence>
<reference evidence="2 3" key="1">
    <citation type="submission" date="2020-09" db="EMBL/GenBank/DDBJ databases">
        <title>Genome sequencing and assembly of Pontibacter sp.</title>
        <authorList>
            <person name="Chhetri G."/>
        </authorList>
    </citation>
    <scope>NUCLEOTIDE SEQUENCE [LARGE SCALE GENOMIC DNA]</scope>
    <source>
        <strain evidence="2 3">JH31</strain>
    </source>
</reference>
<protein>
    <submittedName>
        <fullName evidence="2">Uncharacterized protein</fullName>
    </submittedName>
</protein>
<comment type="caution">
    <text evidence="2">The sequence shown here is derived from an EMBL/GenBank/DDBJ whole genome shotgun (WGS) entry which is preliminary data.</text>
</comment>
<accession>A0ABR7XE51</accession>